<dbReference type="EMBL" id="RKMF01000002">
    <property type="protein sequence ID" value="ROZ64743.1"/>
    <property type="molecule type" value="Genomic_DNA"/>
</dbReference>
<dbReference type="InterPro" id="IPR052159">
    <property type="entry name" value="Competence_DNA_uptake"/>
</dbReference>
<evidence type="ECO:0000256" key="5">
    <source>
        <dbReference type="ARBA" id="ARBA00023136"/>
    </source>
</evidence>
<feature type="domain" description="Metallo-beta-lactamase" evidence="8">
    <location>
        <begin position="618"/>
        <end position="699"/>
    </location>
</feature>
<proteinExistence type="predicted"/>
<feature type="transmembrane region" description="Helical" evidence="7">
    <location>
        <begin position="40"/>
        <end position="58"/>
    </location>
</feature>
<sequence>MRDLLRRGLDRFAQWPERSAARRWERSERDRVAVRATRDVRVVPVAVTAWATALVTVQHSVSPWAVVAIGLGAVLVLSMILGLTSALVHRVPRHRVRSILVTALTCTLVASGVGVAAWGQGVDAERSREVVFGGDGVASEQGGQAVRVSLHIRDRPNRWFGSDPFRGRESGEGSTGVVVPVTLDDGAQATVMASDTRWSTVRTGDLVEAVVDEVPSGTSELVLRAHGPPSVDPQEAAAGATRGAASESHLERTKSRFMAAAVARGTDAAGLFPGMTYGDRSGLDPALEQAMRDTGLTHLTAVSGSNCALVMVLAGHMALTIGARRRVCVLAGLVALGVFVLLVGPDASVLRAGVMGAISAIGILVGRGRTSLALLSTAVAGLLLVDPSLGQDFGFALSVCATAGIVITGRPLIRVLDRWLPTVVSTLIAIPVVAQLWCAPVLTLLTSAVPAWSVPANAVVAPLVPVITILGLTALVTFGIGGAVAQALGDALVWAGTWPVEAVAFCARFFASLPGAVIPWWDPPAGPLAMTAVSTLQIAVIHVLDRRTSVRISAGSVDSARVEAPVDEAVWRAVTSSRHRWRIVSWIVTLVCVVCLIGVVLVRPTPREDWRALICDVGQGDALLLKGGFEPRATTVLIDAGPDPRSVRTCLRRAGVKKLDLLILTHDHADHVAGAQNLAQEVEIDRVWWSSGTGRPPVELSGWGMPQETPTPGRVVQAPGLRIEVLGPLEQPVAAVDSRGENNASLAVRVDLTDTAADTDITSETDTGVSLLAAGDLEEEGAQRLISRHGSQPHGPLDVDVLKVSHHGARNGGTDLIDAASPSLALISVGEDNDYGHPTPEILQHLADAEVPVARTDQLGTVGLYPDGEGVTAEPFP</sequence>
<feature type="region of interest" description="Disordered" evidence="6">
    <location>
        <begin position="225"/>
        <end position="248"/>
    </location>
</feature>
<evidence type="ECO:0000259" key="9">
    <source>
        <dbReference type="Pfam" id="PF03772"/>
    </source>
</evidence>
<evidence type="ECO:0000313" key="11">
    <source>
        <dbReference type="Proteomes" id="UP000270616"/>
    </source>
</evidence>
<dbReference type="InterPro" id="IPR001279">
    <property type="entry name" value="Metallo-B-lactamas"/>
</dbReference>
<evidence type="ECO:0000313" key="10">
    <source>
        <dbReference type="EMBL" id="ROZ64743.1"/>
    </source>
</evidence>
<dbReference type="Proteomes" id="UP000270616">
    <property type="component" value="Unassembled WGS sequence"/>
</dbReference>
<evidence type="ECO:0000259" key="8">
    <source>
        <dbReference type="Pfam" id="PF00753"/>
    </source>
</evidence>
<feature type="transmembrane region" description="Helical" evidence="7">
    <location>
        <begin position="372"/>
        <end position="389"/>
    </location>
</feature>
<feature type="transmembrane region" description="Helical" evidence="7">
    <location>
        <begin position="420"/>
        <end position="443"/>
    </location>
</feature>
<feature type="transmembrane region" description="Helical" evidence="7">
    <location>
        <begin position="99"/>
        <end position="119"/>
    </location>
</feature>
<feature type="transmembrane region" description="Helical" evidence="7">
    <location>
        <begin position="583"/>
        <end position="602"/>
    </location>
</feature>
<evidence type="ECO:0000256" key="7">
    <source>
        <dbReference type="SAM" id="Phobius"/>
    </source>
</evidence>
<dbReference type="Pfam" id="PF00753">
    <property type="entry name" value="Lactamase_B"/>
    <property type="match status" value="1"/>
</dbReference>
<dbReference type="CDD" id="cd07731">
    <property type="entry name" value="ComA-like_MBL-fold"/>
    <property type="match status" value="1"/>
</dbReference>
<protein>
    <submittedName>
        <fullName evidence="10">ComEC/Rec2 family competence protein</fullName>
    </submittedName>
</protein>
<dbReference type="PANTHER" id="PTHR30619">
    <property type="entry name" value="DNA INTERNALIZATION/COMPETENCE PROTEIN COMEC/REC2"/>
    <property type="match status" value="1"/>
</dbReference>
<dbReference type="Pfam" id="PF03772">
    <property type="entry name" value="Competence"/>
    <property type="match status" value="1"/>
</dbReference>
<feature type="transmembrane region" description="Helical" evidence="7">
    <location>
        <begin position="525"/>
        <end position="544"/>
    </location>
</feature>
<feature type="compositionally biased region" description="Low complexity" evidence="6">
    <location>
        <begin position="236"/>
        <end position="245"/>
    </location>
</feature>
<dbReference type="NCBIfam" id="TIGR00360">
    <property type="entry name" value="ComEC_N-term"/>
    <property type="match status" value="1"/>
</dbReference>
<feature type="transmembrane region" description="Helical" evidence="7">
    <location>
        <begin position="327"/>
        <end position="343"/>
    </location>
</feature>
<name>A0A3N4AEQ7_9MICC</name>
<keyword evidence="4 7" id="KW-1133">Transmembrane helix</keyword>
<dbReference type="InterPro" id="IPR004477">
    <property type="entry name" value="ComEC_N"/>
</dbReference>
<accession>A0A3N4AEQ7</accession>
<reference evidence="10 11" key="1">
    <citation type="submission" date="2018-10" db="EMBL/GenBank/DDBJ databases">
        <title>Kocuria sp. M5W7-7, whole genome shotgun sequence.</title>
        <authorList>
            <person name="Tuo L."/>
        </authorList>
    </citation>
    <scope>NUCLEOTIDE SEQUENCE [LARGE SCALE GENOMIC DNA]</scope>
    <source>
        <strain evidence="10 11">M5W7-7</strain>
    </source>
</reference>
<comment type="caution">
    <text evidence="10">The sequence shown here is derived from an EMBL/GenBank/DDBJ whole genome shotgun (WGS) entry which is preliminary data.</text>
</comment>
<gene>
    <name evidence="10" type="ORF">EDL96_02595</name>
</gene>
<evidence type="ECO:0000256" key="3">
    <source>
        <dbReference type="ARBA" id="ARBA00022692"/>
    </source>
</evidence>
<dbReference type="Gene3D" id="3.60.15.10">
    <property type="entry name" value="Ribonuclease Z/Hydroxyacylglutathione hydrolase-like"/>
    <property type="match status" value="1"/>
</dbReference>
<dbReference type="AlphaFoldDB" id="A0A3N4AEQ7"/>
<keyword evidence="5 7" id="KW-0472">Membrane</keyword>
<evidence type="ECO:0000256" key="4">
    <source>
        <dbReference type="ARBA" id="ARBA00022989"/>
    </source>
</evidence>
<keyword evidence="11" id="KW-1185">Reference proteome</keyword>
<evidence type="ECO:0000256" key="1">
    <source>
        <dbReference type="ARBA" id="ARBA00004651"/>
    </source>
</evidence>
<feature type="transmembrane region" description="Helical" evidence="7">
    <location>
        <begin position="295"/>
        <end position="315"/>
    </location>
</feature>
<dbReference type="InterPro" id="IPR036866">
    <property type="entry name" value="RibonucZ/Hydroxyglut_hydro"/>
</dbReference>
<dbReference type="InterPro" id="IPR035681">
    <property type="entry name" value="ComA-like_MBL"/>
</dbReference>
<feature type="transmembrane region" description="Helical" evidence="7">
    <location>
        <begin position="492"/>
        <end position="513"/>
    </location>
</feature>
<dbReference type="GO" id="GO:0005886">
    <property type="term" value="C:plasma membrane"/>
    <property type="evidence" value="ECO:0007669"/>
    <property type="project" value="UniProtKB-SubCell"/>
</dbReference>
<dbReference type="PANTHER" id="PTHR30619:SF1">
    <property type="entry name" value="RECOMBINATION PROTEIN 2"/>
    <property type="match status" value="1"/>
</dbReference>
<keyword evidence="3 7" id="KW-0812">Transmembrane</keyword>
<organism evidence="10 11">
    <name type="scientific">Kocuria soli</name>
    <dbReference type="NCBI Taxonomy" id="2485125"/>
    <lineage>
        <taxon>Bacteria</taxon>
        <taxon>Bacillati</taxon>
        <taxon>Actinomycetota</taxon>
        <taxon>Actinomycetes</taxon>
        <taxon>Micrococcales</taxon>
        <taxon>Micrococcaceae</taxon>
        <taxon>Kocuria</taxon>
    </lineage>
</organism>
<feature type="transmembrane region" description="Helical" evidence="7">
    <location>
        <begin position="395"/>
        <end position="413"/>
    </location>
</feature>
<feature type="transmembrane region" description="Helical" evidence="7">
    <location>
        <begin position="64"/>
        <end position="87"/>
    </location>
</feature>
<feature type="domain" description="ComEC/Rec2-related protein" evidence="9">
    <location>
        <begin position="275"/>
        <end position="536"/>
    </location>
</feature>
<evidence type="ECO:0000256" key="2">
    <source>
        <dbReference type="ARBA" id="ARBA00022475"/>
    </source>
</evidence>
<feature type="transmembrane region" description="Helical" evidence="7">
    <location>
        <begin position="463"/>
        <end position="485"/>
    </location>
</feature>
<keyword evidence="2" id="KW-1003">Cell membrane</keyword>
<dbReference type="SUPFAM" id="SSF56281">
    <property type="entry name" value="Metallo-hydrolase/oxidoreductase"/>
    <property type="match status" value="1"/>
</dbReference>
<comment type="subcellular location">
    <subcellularLocation>
        <location evidence="1">Cell membrane</location>
        <topology evidence="1">Multi-pass membrane protein</topology>
    </subcellularLocation>
</comment>
<feature type="transmembrane region" description="Helical" evidence="7">
    <location>
        <begin position="349"/>
        <end position="365"/>
    </location>
</feature>
<evidence type="ECO:0000256" key="6">
    <source>
        <dbReference type="SAM" id="MobiDB-lite"/>
    </source>
</evidence>